<keyword evidence="1" id="KW-0812">Transmembrane</keyword>
<accession>A0A3F3QKH6</accession>
<proteinExistence type="predicted"/>
<feature type="transmembrane region" description="Helical" evidence="1">
    <location>
        <begin position="40"/>
        <end position="62"/>
    </location>
</feature>
<feature type="transmembrane region" description="Helical" evidence="1">
    <location>
        <begin position="7"/>
        <end position="28"/>
    </location>
</feature>
<evidence type="ECO:0000313" key="3">
    <source>
        <dbReference type="Proteomes" id="UP000253729"/>
    </source>
</evidence>
<gene>
    <name evidence="2" type="ORF">BDQ94DRAFT_133407</name>
</gene>
<protein>
    <submittedName>
        <fullName evidence="2">Uncharacterized protein</fullName>
    </submittedName>
</protein>
<organism evidence="2 3">
    <name type="scientific">Aspergillus welwitschiae</name>
    <dbReference type="NCBI Taxonomy" id="1341132"/>
    <lineage>
        <taxon>Eukaryota</taxon>
        <taxon>Fungi</taxon>
        <taxon>Dikarya</taxon>
        <taxon>Ascomycota</taxon>
        <taxon>Pezizomycotina</taxon>
        <taxon>Eurotiomycetes</taxon>
        <taxon>Eurotiomycetidae</taxon>
        <taxon>Eurotiales</taxon>
        <taxon>Aspergillaceae</taxon>
        <taxon>Aspergillus</taxon>
        <taxon>Aspergillus subgen. Circumdati</taxon>
    </lineage>
</organism>
<keyword evidence="3" id="KW-1185">Reference proteome</keyword>
<sequence>MIYRGAACQFVCLAGLSRIIIISGRLFLSVQGRQSSDVVMLITFIFCVCSCISVCLHHFFYFGGRFAGMGSNFTYLASKTRRSGDLRGGQRTVPEFETQTIETRRLPGLQKIDSSNQRHLFIGIEALS</sequence>
<dbReference type="GeneID" id="38132626"/>
<dbReference type="EMBL" id="KZ852032">
    <property type="protein sequence ID" value="RDH39635.1"/>
    <property type="molecule type" value="Genomic_DNA"/>
</dbReference>
<keyword evidence="1" id="KW-1133">Transmembrane helix</keyword>
<dbReference type="RefSeq" id="XP_026632657.1">
    <property type="nucleotide sequence ID" value="XM_026764270.1"/>
</dbReference>
<keyword evidence="1" id="KW-0472">Membrane</keyword>
<evidence type="ECO:0000313" key="2">
    <source>
        <dbReference type="EMBL" id="RDH39635.1"/>
    </source>
</evidence>
<dbReference type="AlphaFoldDB" id="A0A3F3QKH6"/>
<dbReference type="Proteomes" id="UP000253729">
    <property type="component" value="Unassembled WGS sequence"/>
</dbReference>
<name>A0A3F3QKH6_9EURO</name>
<evidence type="ECO:0000256" key="1">
    <source>
        <dbReference type="SAM" id="Phobius"/>
    </source>
</evidence>
<reference evidence="2 3" key="1">
    <citation type="submission" date="2018-07" db="EMBL/GenBank/DDBJ databases">
        <title>The genomes of Aspergillus section Nigri reveals drivers in fungal speciation.</title>
        <authorList>
            <consortium name="DOE Joint Genome Institute"/>
            <person name="Vesth T.C."/>
            <person name="Nybo J."/>
            <person name="Theobald S."/>
            <person name="Brandl J."/>
            <person name="Frisvad J.C."/>
            <person name="Nielsen K.F."/>
            <person name="Lyhne E.K."/>
            <person name="Kogle M.E."/>
            <person name="Kuo A."/>
            <person name="Riley R."/>
            <person name="Clum A."/>
            <person name="Nolan M."/>
            <person name="Lipzen A."/>
            <person name="Salamov A."/>
            <person name="Henrissat B."/>
            <person name="Wiebenga A."/>
            <person name="De vries R.P."/>
            <person name="Grigoriev I.V."/>
            <person name="Mortensen U.H."/>
            <person name="Andersen M.R."/>
            <person name="Baker S.E."/>
        </authorList>
    </citation>
    <scope>NUCLEOTIDE SEQUENCE [LARGE SCALE GENOMIC DNA]</scope>
    <source>
        <strain evidence="2 3">CBS 139.54b</strain>
    </source>
</reference>